<keyword evidence="3 7" id="KW-1133">Transmembrane helix</keyword>
<proteinExistence type="predicted"/>
<keyword evidence="6 7" id="KW-0472">Membrane</keyword>
<evidence type="ECO:0000256" key="1">
    <source>
        <dbReference type="ARBA" id="ARBA00004127"/>
    </source>
</evidence>
<evidence type="ECO:0000256" key="2">
    <source>
        <dbReference type="ARBA" id="ARBA00022692"/>
    </source>
</evidence>
<dbReference type="RefSeq" id="WP_010408053.1">
    <property type="nucleotide sequence ID" value="NZ_JAWXXV010000001.1"/>
</dbReference>
<keyword evidence="2 7" id="KW-0812">Transmembrane</keyword>
<protein>
    <submittedName>
        <fullName evidence="9">Sterol desaturase family protein</fullName>
        <ecNumber evidence="9">1.-.-.-</ecNumber>
    </submittedName>
</protein>
<evidence type="ECO:0000256" key="5">
    <source>
        <dbReference type="ARBA" id="ARBA00023098"/>
    </source>
</evidence>
<dbReference type="InterPro" id="IPR051689">
    <property type="entry name" value="Sterol_desaturase/TMEM195"/>
</dbReference>
<comment type="caution">
    <text evidence="9">The sequence shown here is derived from an EMBL/GenBank/DDBJ whole genome shotgun (WGS) entry which is preliminary data.</text>
</comment>
<feature type="transmembrane region" description="Helical" evidence="7">
    <location>
        <begin position="37"/>
        <end position="67"/>
    </location>
</feature>
<dbReference type="EC" id="1.-.-.-" evidence="9"/>
<keyword evidence="4 9" id="KW-0560">Oxidoreductase</keyword>
<name>A0ABU4PNS5_9SPHN</name>
<dbReference type="EMBL" id="JAWXXV010000001">
    <property type="protein sequence ID" value="MDX5985457.1"/>
    <property type="molecule type" value="Genomic_DNA"/>
</dbReference>
<evidence type="ECO:0000256" key="6">
    <source>
        <dbReference type="ARBA" id="ARBA00023136"/>
    </source>
</evidence>
<gene>
    <name evidence="9" type="ORF">SIL82_14460</name>
</gene>
<accession>A0ABU4PNS5</accession>
<keyword evidence="10" id="KW-1185">Reference proteome</keyword>
<feature type="transmembrane region" description="Helical" evidence="7">
    <location>
        <begin position="6"/>
        <end position="25"/>
    </location>
</feature>
<dbReference type="Proteomes" id="UP001279660">
    <property type="component" value="Unassembled WGS sequence"/>
</dbReference>
<evidence type="ECO:0000256" key="7">
    <source>
        <dbReference type="SAM" id="Phobius"/>
    </source>
</evidence>
<dbReference type="InterPro" id="IPR006694">
    <property type="entry name" value="Fatty_acid_hydroxylase"/>
</dbReference>
<comment type="subcellular location">
    <subcellularLocation>
        <location evidence="1">Endomembrane system</location>
        <topology evidence="1">Multi-pass membrane protein</topology>
    </subcellularLocation>
</comment>
<evidence type="ECO:0000256" key="3">
    <source>
        <dbReference type="ARBA" id="ARBA00022989"/>
    </source>
</evidence>
<organism evidence="9 10">
    <name type="scientific">Sphingomonas echinoides</name>
    <dbReference type="NCBI Taxonomy" id="59803"/>
    <lineage>
        <taxon>Bacteria</taxon>
        <taxon>Pseudomonadati</taxon>
        <taxon>Pseudomonadota</taxon>
        <taxon>Alphaproteobacteria</taxon>
        <taxon>Sphingomonadales</taxon>
        <taxon>Sphingomonadaceae</taxon>
        <taxon>Sphingomonas</taxon>
    </lineage>
</organism>
<evidence type="ECO:0000259" key="8">
    <source>
        <dbReference type="Pfam" id="PF04116"/>
    </source>
</evidence>
<evidence type="ECO:0000313" key="9">
    <source>
        <dbReference type="EMBL" id="MDX5985457.1"/>
    </source>
</evidence>
<evidence type="ECO:0000313" key="10">
    <source>
        <dbReference type="Proteomes" id="UP001279660"/>
    </source>
</evidence>
<feature type="transmembrane region" description="Helical" evidence="7">
    <location>
        <begin position="79"/>
        <end position="96"/>
    </location>
</feature>
<dbReference type="PANTHER" id="PTHR21624">
    <property type="entry name" value="STEROL DESATURASE-RELATED PROTEIN"/>
    <property type="match status" value="1"/>
</dbReference>
<keyword evidence="5" id="KW-0443">Lipid metabolism</keyword>
<feature type="domain" description="Fatty acid hydroxylase" evidence="8">
    <location>
        <begin position="82"/>
        <end position="216"/>
    </location>
</feature>
<dbReference type="PANTHER" id="PTHR21624:SF1">
    <property type="entry name" value="ALKYLGLYCEROL MONOOXYGENASE"/>
    <property type="match status" value="1"/>
</dbReference>
<dbReference type="GO" id="GO:0016491">
    <property type="term" value="F:oxidoreductase activity"/>
    <property type="evidence" value="ECO:0007669"/>
    <property type="project" value="UniProtKB-KW"/>
</dbReference>
<dbReference type="Pfam" id="PF04116">
    <property type="entry name" value="FA_hydroxylase"/>
    <property type="match status" value="1"/>
</dbReference>
<evidence type="ECO:0000256" key="4">
    <source>
        <dbReference type="ARBA" id="ARBA00023002"/>
    </source>
</evidence>
<reference evidence="9 10" key="1">
    <citation type="submission" date="2023-11" db="EMBL/GenBank/DDBJ databases">
        <title>MicrobeMod: A computational toolkit for identifying prokaryotic methylation and restriction-modification with nanopore sequencing.</title>
        <authorList>
            <person name="Crits-Christoph A."/>
            <person name="Kang S.C."/>
            <person name="Lee H."/>
            <person name="Ostrov N."/>
        </authorList>
    </citation>
    <scope>NUCLEOTIDE SEQUENCE [LARGE SCALE GENOMIC DNA]</scope>
    <source>
        <strain evidence="9 10">ATCC 14820</strain>
    </source>
</reference>
<sequence length="296" mass="32825">METLITGSPIILVVGVAMVLTEIVWRVGAGRGYDRSTAMTTIGLVAGNIPAAALNAAVLGVVYSVAWKIAPIHLPLGDWRTWAAGFLFVEFAYYWFHRASHRVRWMWATHAVHHSAEEMTLLSSLRLGWTNVFSGGWLFYVPLILVGFDPRLIVVLLTANLRYQFFLHTEAPLSLGRLEWVLNAPSHHRAHHGRNEAYLDCNYGGVLILFDRVFGTFRPERADEPVEFGLKGRAAEANPVKVVWREWADLFTAIRKSGSVLAAVRVALAPPGVDPNKGDDHLLDATVALAQARNVQ</sequence>